<evidence type="ECO:0000259" key="7">
    <source>
        <dbReference type="PROSITE" id="PS51968"/>
    </source>
</evidence>
<keyword evidence="5" id="KW-0539">Nucleus</keyword>
<dbReference type="GO" id="GO:0005634">
    <property type="term" value="C:nucleus"/>
    <property type="evidence" value="ECO:0007669"/>
    <property type="project" value="UniProtKB-SubCell"/>
</dbReference>
<evidence type="ECO:0000256" key="4">
    <source>
        <dbReference type="ARBA" id="ARBA00023163"/>
    </source>
</evidence>
<dbReference type="Pfam" id="PF25416">
    <property type="entry name" value="GRHL1_C"/>
    <property type="match status" value="1"/>
</dbReference>
<dbReference type="EMBL" id="LUKN01004120">
    <property type="protein sequence ID" value="OAQ96530.1"/>
    <property type="molecule type" value="Genomic_DNA"/>
</dbReference>
<feature type="compositionally biased region" description="Polar residues" evidence="6">
    <location>
        <begin position="658"/>
        <end position="667"/>
    </location>
</feature>
<evidence type="ECO:0000256" key="6">
    <source>
        <dbReference type="SAM" id="MobiDB-lite"/>
    </source>
</evidence>
<feature type="compositionally biased region" description="Polar residues" evidence="6">
    <location>
        <begin position="679"/>
        <end position="690"/>
    </location>
</feature>
<evidence type="ECO:0000256" key="3">
    <source>
        <dbReference type="ARBA" id="ARBA00023125"/>
    </source>
</evidence>
<dbReference type="Pfam" id="PF04516">
    <property type="entry name" value="CP2"/>
    <property type="match status" value="1"/>
</dbReference>
<dbReference type="InterPro" id="IPR040167">
    <property type="entry name" value="TF_CP2-like"/>
</dbReference>
<feature type="region of interest" description="Disordered" evidence="6">
    <location>
        <begin position="729"/>
        <end position="800"/>
    </location>
</feature>
<evidence type="ECO:0000313" key="9">
    <source>
        <dbReference type="Proteomes" id="UP000243081"/>
    </source>
</evidence>
<keyword evidence="4" id="KW-0804">Transcription</keyword>
<feature type="compositionally biased region" description="Polar residues" evidence="6">
    <location>
        <begin position="778"/>
        <end position="800"/>
    </location>
</feature>
<feature type="region of interest" description="Disordered" evidence="6">
    <location>
        <begin position="645"/>
        <end position="695"/>
    </location>
</feature>
<protein>
    <recommendedName>
        <fullName evidence="7">Grh/CP2 DB domain-containing protein</fullName>
    </recommendedName>
</protein>
<dbReference type="Proteomes" id="UP000243081">
    <property type="component" value="Unassembled WGS sequence"/>
</dbReference>
<keyword evidence="2" id="KW-0805">Transcription regulation</keyword>
<name>A0A179I4K8_CORDF</name>
<organism evidence="8 9">
    <name type="scientific">Cordyceps confragosa</name>
    <name type="common">Lecanicillium lecanii</name>
    <dbReference type="NCBI Taxonomy" id="2714763"/>
    <lineage>
        <taxon>Eukaryota</taxon>
        <taxon>Fungi</taxon>
        <taxon>Dikarya</taxon>
        <taxon>Ascomycota</taxon>
        <taxon>Pezizomycotina</taxon>
        <taxon>Sordariomycetes</taxon>
        <taxon>Hypocreomycetidae</taxon>
        <taxon>Hypocreales</taxon>
        <taxon>Cordycipitaceae</taxon>
        <taxon>Akanthomyces</taxon>
    </lineage>
</organism>
<feature type="domain" description="Grh/CP2 DB" evidence="7">
    <location>
        <begin position="422"/>
        <end position="675"/>
    </location>
</feature>
<evidence type="ECO:0000256" key="2">
    <source>
        <dbReference type="ARBA" id="ARBA00023015"/>
    </source>
</evidence>
<dbReference type="GO" id="GO:0000978">
    <property type="term" value="F:RNA polymerase II cis-regulatory region sequence-specific DNA binding"/>
    <property type="evidence" value="ECO:0007669"/>
    <property type="project" value="TreeGrafter"/>
</dbReference>
<dbReference type="GO" id="GO:0001228">
    <property type="term" value="F:DNA-binding transcription activator activity, RNA polymerase II-specific"/>
    <property type="evidence" value="ECO:0007669"/>
    <property type="project" value="TreeGrafter"/>
</dbReference>
<comment type="subcellular location">
    <subcellularLocation>
        <location evidence="1">Nucleus</location>
    </subcellularLocation>
</comment>
<keyword evidence="3" id="KW-0238">DNA-binding</keyword>
<evidence type="ECO:0000256" key="1">
    <source>
        <dbReference type="ARBA" id="ARBA00004123"/>
    </source>
</evidence>
<comment type="caution">
    <text evidence="8">The sequence shown here is derived from an EMBL/GenBank/DDBJ whole genome shotgun (WGS) entry which is preliminary data.</text>
</comment>
<evidence type="ECO:0000256" key="5">
    <source>
        <dbReference type="ARBA" id="ARBA00023242"/>
    </source>
</evidence>
<dbReference type="PANTHER" id="PTHR11037">
    <property type="entry name" value="TRANSCRIPTION FACTOR CP2"/>
    <property type="match status" value="1"/>
</dbReference>
<dbReference type="InterPro" id="IPR057520">
    <property type="entry name" value="GRHL1/CP2_C"/>
</dbReference>
<dbReference type="PANTHER" id="PTHR11037:SF20">
    <property type="entry name" value="PROTEIN GRAINYHEAD"/>
    <property type="match status" value="1"/>
</dbReference>
<proteinExistence type="predicted"/>
<gene>
    <name evidence="8" type="ORF">LLEC1_03086</name>
</gene>
<reference evidence="8 9" key="1">
    <citation type="submission" date="2016-03" db="EMBL/GenBank/DDBJ databases">
        <title>Fine-scale spatial genetic structure of a fungal parasite of coffee scale insects.</title>
        <authorList>
            <person name="Jackson D."/>
            <person name="Zemenick K.A."/>
            <person name="Malloure B."/>
            <person name="Quandt C.A."/>
            <person name="James T.Y."/>
        </authorList>
    </citation>
    <scope>NUCLEOTIDE SEQUENCE [LARGE SCALE GENOMIC DNA]</scope>
    <source>
        <strain evidence="8 9">UM487</strain>
    </source>
</reference>
<dbReference type="AlphaFoldDB" id="A0A179I4K8"/>
<feature type="region of interest" description="Disordered" evidence="6">
    <location>
        <begin position="204"/>
        <end position="226"/>
    </location>
</feature>
<feature type="compositionally biased region" description="Low complexity" evidence="6">
    <location>
        <begin position="750"/>
        <end position="777"/>
    </location>
</feature>
<dbReference type="PROSITE" id="PS51968">
    <property type="entry name" value="GRH_CP2_DB"/>
    <property type="match status" value="1"/>
</dbReference>
<dbReference type="OrthoDB" id="7680836at2759"/>
<accession>A0A179I4K8</accession>
<dbReference type="InterPro" id="IPR007604">
    <property type="entry name" value="CP2"/>
</dbReference>
<dbReference type="OMA" id="NQPPGYY"/>
<keyword evidence="9" id="KW-1185">Reference proteome</keyword>
<sequence length="943" mass="103121">MALHSGAGAAATSHLQAAGVVPRGPHLTVITATLFYTPQRRPHSSNACPFSHFPPIPAQSQYQPLSSRWIGHSFFPPRLSSVLAAPRRAISTLACSHPISLQALHRNTFAGAIYEALRSGLCASITHLRLEFHIVAAHPARPAIALCCSAEANPPLQIRRPTRPNNGSAMHGTVTAAMFSQRTNSQKPDDELLANFRQQFPQIGSTAEGASPGLSQTAGAPDMNPTAPAAPRYVGSFVQLMGHSTDITSIRPEFHDQDPTPRANNDPWRFTPSLLDTNSYAFSAFGHGNSGLFTPGIHGPQQFYQSQAGDLHTPTMAMLQSVTTPFGAPPSLEAMQSGAVMDPSAFHTVPSQHMPPFQPYLQVPGQQFTPSSFAQQDTGYETMEQDPSPMGSEEPDPRLIGLKSQLAANAAAMSLPLPPSAEKFRFHSTLNAATAMVKQADEIPITYLNKGQAYSLSVADTQGALPVQPGTRYRTFIRVSFEDEEQRSKPSVCWGLWKEGRGTNEAHQRGGKLQAVEYVEASQPGEGDDKRTRIEVESSSFDGFCVTWTPGTAGAPEVNIAVRFNFLSTDFSHSKGVKGIPVRLAAKTTQLSGGDGVDISSDVKPEVCYCKVKLFRDHGAERKLSNDVAHIKKSIEKLKQQIAQAESGVKDSKRKRQSIASKASVDSRTGKVQKHKRTWSMSSTSSNNGGRPSLEDDLHFRLQTLQDMFTSTRPISVLFLRGEDQDDMDLHPVSMPGSLSPATREGRNWQARSGRSSVRSSLVSPSPSSLSLASQSSTGGHWQNFDSRGPDQVTTVNRTDESGTLSGWIEALGVDPSYRPPQERGPKPVACFYVQYDNQSTEKRTYHRAVYLFQRSLPELKKQIAAKFGLEESRMTRVIHRLPSGLEVELDNDVVQELCEGQDMRLEVEELFEQPGKEWQMLVDGEEENQSQQSAGLILRLTF</sequence>
<evidence type="ECO:0000313" key="8">
    <source>
        <dbReference type="EMBL" id="OAQ96530.1"/>
    </source>
</evidence>